<proteinExistence type="predicted"/>
<dbReference type="EMBL" id="CP019476">
    <property type="protein sequence ID" value="UQC83393.1"/>
    <property type="molecule type" value="Genomic_DNA"/>
</dbReference>
<reference evidence="1" key="1">
    <citation type="journal article" date="2021" name="Mol. Plant Microbe Interact.">
        <title>Complete Genome Sequence of the Plant-Pathogenic Fungus Colletotrichum lupini.</title>
        <authorList>
            <person name="Baroncelli R."/>
            <person name="Pensec F."/>
            <person name="Da Lio D."/>
            <person name="Boufleur T."/>
            <person name="Vicente I."/>
            <person name="Sarrocco S."/>
            <person name="Picot A."/>
            <person name="Baraldi E."/>
            <person name="Sukno S."/>
            <person name="Thon M."/>
            <person name="Le Floch G."/>
        </authorList>
    </citation>
    <scope>NUCLEOTIDE SEQUENCE</scope>
    <source>
        <strain evidence="1">IMI 504893</strain>
    </source>
</reference>
<accession>A0A9Q8WH21</accession>
<dbReference type="Proteomes" id="UP000830671">
    <property type="component" value="Chromosome 4"/>
</dbReference>
<dbReference type="GeneID" id="73342879"/>
<sequence length="100" mass="11764">MRFLIMDAIVATIGAYFKCFKCHEIIAKEIELLHRRADLEIRHMSLQKLVLLRVSSQLRPTPHRAPLIFVYPPQGHLQSFPDKIRHFSNLQTFQARRESP</sequence>
<dbReference type="AlphaFoldDB" id="A0A9Q8WH21"/>
<organism evidence="1 2">
    <name type="scientific">Colletotrichum lupini</name>
    <dbReference type="NCBI Taxonomy" id="145971"/>
    <lineage>
        <taxon>Eukaryota</taxon>
        <taxon>Fungi</taxon>
        <taxon>Dikarya</taxon>
        <taxon>Ascomycota</taxon>
        <taxon>Pezizomycotina</taxon>
        <taxon>Sordariomycetes</taxon>
        <taxon>Hypocreomycetidae</taxon>
        <taxon>Glomerellales</taxon>
        <taxon>Glomerellaceae</taxon>
        <taxon>Colletotrichum</taxon>
        <taxon>Colletotrichum acutatum species complex</taxon>
    </lineage>
</organism>
<name>A0A9Q8WH21_9PEZI</name>
<evidence type="ECO:0000313" key="2">
    <source>
        <dbReference type="Proteomes" id="UP000830671"/>
    </source>
</evidence>
<gene>
    <name evidence="1" type="ORF">CLUP02_08888</name>
</gene>
<dbReference type="KEGG" id="clup:CLUP02_08888"/>
<dbReference type="RefSeq" id="XP_049145012.1">
    <property type="nucleotide sequence ID" value="XM_049287869.1"/>
</dbReference>
<keyword evidence="2" id="KW-1185">Reference proteome</keyword>
<protein>
    <submittedName>
        <fullName evidence="1">Uncharacterized protein</fullName>
    </submittedName>
</protein>
<evidence type="ECO:0000313" key="1">
    <source>
        <dbReference type="EMBL" id="UQC83393.1"/>
    </source>
</evidence>